<dbReference type="PROSITE" id="PS50172">
    <property type="entry name" value="BRCT"/>
    <property type="match status" value="1"/>
</dbReference>
<feature type="region of interest" description="Disordered" evidence="1">
    <location>
        <begin position="1"/>
        <end position="45"/>
    </location>
</feature>
<feature type="compositionally biased region" description="Pro residues" evidence="1">
    <location>
        <begin position="1"/>
        <end position="12"/>
    </location>
</feature>
<evidence type="ECO:0000313" key="4">
    <source>
        <dbReference type="Proteomes" id="UP001175000"/>
    </source>
</evidence>
<protein>
    <recommendedName>
        <fullName evidence="2">BRCT domain-containing protein</fullName>
    </recommendedName>
</protein>
<dbReference type="SMART" id="SM00292">
    <property type="entry name" value="BRCT"/>
    <property type="match status" value="1"/>
</dbReference>
<dbReference type="AlphaFoldDB" id="A0AA39WEV1"/>
<organism evidence="3 4">
    <name type="scientific">Immersiella caudata</name>
    <dbReference type="NCBI Taxonomy" id="314043"/>
    <lineage>
        <taxon>Eukaryota</taxon>
        <taxon>Fungi</taxon>
        <taxon>Dikarya</taxon>
        <taxon>Ascomycota</taxon>
        <taxon>Pezizomycotina</taxon>
        <taxon>Sordariomycetes</taxon>
        <taxon>Sordariomycetidae</taxon>
        <taxon>Sordariales</taxon>
        <taxon>Lasiosphaeriaceae</taxon>
        <taxon>Immersiella</taxon>
    </lineage>
</organism>
<accession>A0AA39WEV1</accession>
<sequence length="289" mass="31042">MPPPKPTLPPVAAPSIAPFDPWNSSSTGHQRAETRGPLGWRGSRNAKVNAQFRAGPSGGPRISDTTGPNAADYDPALGGLVSHEVRARATNSVVDMLRNPGTMLPPSATPSVPEEEAGLTAEERLMLSRKREDEAAKERKQERKQERKIFDGLVIYINGSTYPLVGDLRLKQLLAENGARTSLHLGRRQVTHVILGRPGTVGAGAGGGLAAGKLEREIRRVGGYGIKYVGVEWVLESIKAGKRLPEARFVNLKIAPSRQKSVLGVFSRVESAKAEGSAKETWYGASSTR</sequence>
<dbReference type="InterPro" id="IPR036420">
    <property type="entry name" value="BRCT_dom_sf"/>
</dbReference>
<dbReference type="SUPFAM" id="SSF52113">
    <property type="entry name" value="BRCT domain"/>
    <property type="match status" value="1"/>
</dbReference>
<dbReference type="InterPro" id="IPR001357">
    <property type="entry name" value="BRCT_dom"/>
</dbReference>
<evidence type="ECO:0000313" key="3">
    <source>
        <dbReference type="EMBL" id="KAK0614084.1"/>
    </source>
</evidence>
<comment type="caution">
    <text evidence="3">The sequence shown here is derived from an EMBL/GenBank/DDBJ whole genome shotgun (WGS) entry which is preliminary data.</text>
</comment>
<dbReference type="Proteomes" id="UP001175000">
    <property type="component" value="Unassembled WGS sequence"/>
</dbReference>
<evidence type="ECO:0000259" key="2">
    <source>
        <dbReference type="PROSITE" id="PS50172"/>
    </source>
</evidence>
<gene>
    <name evidence="3" type="ORF">B0T14DRAFT_592310</name>
</gene>
<evidence type="ECO:0000256" key="1">
    <source>
        <dbReference type="SAM" id="MobiDB-lite"/>
    </source>
</evidence>
<keyword evidence="4" id="KW-1185">Reference proteome</keyword>
<feature type="region of interest" description="Disordered" evidence="1">
    <location>
        <begin position="50"/>
        <end position="69"/>
    </location>
</feature>
<reference evidence="3" key="1">
    <citation type="submission" date="2023-06" db="EMBL/GenBank/DDBJ databases">
        <title>Genome-scale phylogeny and comparative genomics of the fungal order Sordariales.</title>
        <authorList>
            <consortium name="Lawrence Berkeley National Laboratory"/>
            <person name="Hensen N."/>
            <person name="Bonometti L."/>
            <person name="Westerberg I."/>
            <person name="Brannstrom I.O."/>
            <person name="Guillou S."/>
            <person name="Cros-Aarteil S."/>
            <person name="Calhoun S."/>
            <person name="Haridas S."/>
            <person name="Kuo A."/>
            <person name="Mondo S."/>
            <person name="Pangilinan J."/>
            <person name="Riley R."/>
            <person name="Labutti K."/>
            <person name="Andreopoulos B."/>
            <person name="Lipzen A."/>
            <person name="Chen C."/>
            <person name="Yanf M."/>
            <person name="Daum C."/>
            <person name="Ng V."/>
            <person name="Clum A."/>
            <person name="Steindorff A."/>
            <person name="Ohm R."/>
            <person name="Martin F."/>
            <person name="Silar P."/>
            <person name="Natvig D."/>
            <person name="Lalanne C."/>
            <person name="Gautier V."/>
            <person name="Ament-Velasquez S.L."/>
            <person name="Kruys A."/>
            <person name="Hutchinson M.I."/>
            <person name="Powell A.J."/>
            <person name="Barry K."/>
            <person name="Miller A.N."/>
            <person name="Grigoriev I.V."/>
            <person name="Debuchy R."/>
            <person name="Gladieux P."/>
            <person name="Thoren M.H."/>
            <person name="Johannesson H."/>
        </authorList>
    </citation>
    <scope>NUCLEOTIDE SEQUENCE</scope>
    <source>
        <strain evidence="3">CBS 606.72</strain>
    </source>
</reference>
<feature type="domain" description="BRCT" evidence="2">
    <location>
        <begin position="145"/>
        <end position="251"/>
    </location>
</feature>
<dbReference type="Gene3D" id="3.40.50.10190">
    <property type="entry name" value="BRCT domain"/>
    <property type="match status" value="1"/>
</dbReference>
<name>A0AA39WEV1_9PEZI</name>
<proteinExistence type="predicted"/>
<dbReference type="EMBL" id="JAULSU010000006">
    <property type="protein sequence ID" value="KAK0614084.1"/>
    <property type="molecule type" value="Genomic_DNA"/>
</dbReference>